<keyword evidence="4" id="KW-0633">Potassium transport</keyword>
<keyword evidence="9" id="KW-0406">Ion transport</keyword>
<keyword evidence="7" id="KW-0630">Potassium</keyword>
<evidence type="ECO:0000256" key="12">
    <source>
        <dbReference type="ARBA" id="ARBA00034430"/>
    </source>
</evidence>
<dbReference type="GO" id="GO:0016020">
    <property type="term" value="C:membrane"/>
    <property type="evidence" value="ECO:0007669"/>
    <property type="project" value="UniProtKB-SubCell"/>
</dbReference>
<sequence length="197" mass="22017">MKREPDRMVLFTDAVVAIAITLLVLPLVEIISEPGAGHPSELVSHHWPQIFSFLLSFAVIAQLWMAHHRTFENIREYTPPLMLLNMAWVLTIVVLPFPTGLVGEYGSDMFTQFFYVGTILASSALLSAMTLLVHRDNLTRRVVIAAVTPPALLLIALALAPLINYWGLLLMLLQPVTSRLIAPRDLELQRSERAGRI</sequence>
<evidence type="ECO:0000256" key="6">
    <source>
        <dbReference type="ARBA" id="ARBA00022826"/>
    </source>
</evidence>
<reference evidence="14 15" key="1">
    <citation type="submission" date="2015-02" db="EMBL/GenBank/DDBJ databases">
        <authorList>
            <person name="Ju K.-S."/>
            <person name="Doroghazi J.R."/>
            <person name="Metcalf W."/>
        </authorList>
    </citation>
    <scope>NUCLEOTIDE SEQUENCE [LARGE SCALE GENOMIC DNA]</scope>
    <source>
        <strain evidence="14 15">NRRL B-16140</strain>
    </source>
</reference>
<comment type="catalytic activity">
    <reaction evidence="12">
        <text>K(+)(in) = K(+)(out)</text>
        <dbReference type="Rhea" id="RHEA:29463"/>
        <dbReference type="ChEBI" id="CHEBI:29103"/>
    </reaction>
</comment>
<evidence type="ECO:0000256" key="3">
    <source>
        <dbReference type="ARBA" id="ARBA00022448"/>
    </source>
</evidence>
<dbReference type="InterPro" id="IPR010617">
    <property type="entry name" value="TMEM175-like"/>
</dbReference>
<proteinExistence type="inferred from homology"/>
<dbReference type="GO" id="GO:0005267">
    <property type="term" value="F:potassium channel activity"/>
    <property type="evidence" value="ECO:0007669"/>
    <property type="project" value="UniProtKB-KW"/>
</dbReference>
<dbReference type="GO" id="GO:0015252">
    <property type="term" value="F:proton channel activity"/>
    <property type="evidence" value="ECO:0007669"/>
    <property type="project" value="InterPro"/>
</dbReference>
<keyword evidence="3" id="KW-0813">Transport</keyword>
<evidence type="ECO:0000256" key="4">
    <source>
        <dbReference type="ARBA" id="ARBA00022538"/>
    </source>
</evidence>
<protein>
    <recommendedName>
        <fullName evidence="16">Integral membrane protein</fullName>
    </recommendedName>
</protein>
<keyword evidence="11" id="KW-0407">Ion channel</keyword>
<organism evidence="14 15">
    <name type="scientific">Lentzea aerocolonigenes</name>
    <name type="common">Lechevalieria aerocolonigenes</name>
    <name type="synonym">Saccharothrix aerocolonigenes</name>
    <dbReference type="NCBI Taxonomy" id="68170"/>
    <lineage>
        <taxon>Bacteria</taxon>
        <taxon>Bacillati</taxon>
        <taxon>Actinomycetota</taxon>
        <taxon>Actinomycetes</taxon>
        <taxon>Pseudonocardiales</taxon>
        <taxon>Pseudonocardiaceae</taxon>
        <taxon>Lentzea</taxon>
    </lineage>
</organism>
<accession>A0A0F0GHD7</accession>
<name>A0A0F0GHD7_LENAE</name>
<evidence type="ECO:0000256" key="10">
    <source>
        <dbReference type="ARBA" id="ARBA00023136"/>
    </source>
</evidence>
<dbReference type="PANTHER" id="PTHR31462:SF5">
    <property type="entry name" value="ENDOSOMAL_LYSOSOMAL PROTON CHANNEL TMEM175"/>
    <property type="match status" value="1"/>
</dbReference>
<evidence type="ECO:0000256" key="2">
    <source>
        <dbReference type="ARBA" id="ARBA00006920"/>
    </source>
</evidence>
<evidence type="ECO:0008006" key="16">
    <source>
        <dbReference type="Google" id="ProtNLM"/>
    </source>
</evidence>
<feature type="transmembrane region" description="Helical" evidence="13">
    <location>
        <begin position="7"/>
        <end position="27"/>
    </location>
</feature>
<evidence type="ECO:0000256" key="1">
    <source>
        <dbReference type="ARBA" id="ARBA00004141"/>
    </source>
</evidence>
<feature type="transmembrane region" description="Helical" evidence="13">
    <location>
        <begin position="109"/>
        <end position="133"/>
    </location>
</feature>
<dbReference type="EMBL" id="JYJG01000515">
    <property type="protein sequence ID" value="KJK33603.1"/>
    <property type="molecule type" value="Genomic_DNA"/>
</dbReference>
<feature type="transmembrane region" description="Helical" evidence="13">
    <location>
        <begin position="47"/>
        <end position="65"/>
    </location>
</feature>
<keyword evidence="8 13" id="KW-1133">Transmembrane helix</keyword>
<comment type="subcellular location">
    <subcellularLocation>
        <location evidence="1">Membrane</location>
        <topology evidence="1">Multi-pass membrane protein</topology>
    </subcellularLocation>
</comment>
<keyword evidence="10 13" id="KW-0472">Membrane</keyword>
<evidence type="ECO:0000256" key="9">
    <source>
        <dbReference type="ARBA" id="ARBA00023065"/>
    </source>
</evidence>
<dbReference type="Pfam" id="PF06736">
    <property type="entry name" value="TMEM175"/>
    <property type="match status" value="1"/>
</dbReference>
<evidence type="ECO:0000256" key="11">
    <source>
        <dbReference type="ARBA" id="ARBA00023303"/>
    </source>
</evidence>
<dbReference type="AlphaFoldDB" id="A0A0F0GHD7"/>
<keyword evidence="6" id="KW-0631">Potassium channel</keyword>
<dbReference type="RefSeq" id="WP_045318065.1">
    <property type="nucleotide sequence ID" value="NZ_JYJG01000515.1"/>
</dbReference>
<evidence type="ECO:0000256" key="8">
    <source>
        <dbReference type="ARBA" id="ARBA00022989"/>
    </source>
</evidence>
<dbReference type="PANTHER" id="PTHR31462">
    <property type="entry name" value="ENDOSOMAL/LYSOSOMAL POTASSIUM CHANNEL TMEM175"/>
    <property type="match status" value="1"/>
</dbReference>
<evidence type="ECO:0000256" key="5">
    <source>
        <dbReference type="ARBA" id="ARBA00022692"/>
    </source>
</evidence>
<keyword evidence="5 13" id="KW-0812">Transmembrane</keyword>
<evidence type="ECO:0000256" key="7">
    <source>
        <dbReference type="ARBA" id="ARBA00022958"/>
    </source>
</evidence>
<feature type="transmembrane region" description="Helical" evidence="13">
    <location>
        <begin position="77"/>
        <end position="97"/>
    </location>
</feature>
<dbReference type="Proteomes" id="UP000033393">
    <property type="component" value="Unassembled WGS sequence"/>
</dbReference>
<evidence type="ECO:0000256" key="13">
    <source>
        <dbReference type="SAM" id="Phobius"/>
    </source>
</evidence>
<comment type="caution">
    <text evidence="14">The sequence shown here is derived from an EMBL/GenBank/DDBJ whole genome shotgun (WGS) entry which is preliminary data.</text>
</comment>
<gene>
    <name evidence="14" type="ORF">UK23_45435</name>
</gene>
<evidence type="ECO:0000313" key="14">
    <source>
        <dbReference type="EMBL" id="KJK33603.1"/>
    </source>
</evidence>
<evidence type="ECO:0000313" key="15">
    <source>
        <dbReference type="Proteomes" id="UP000033393"/>
    </source>
</evidence>
<dbReference type="PATRIC" id="fig|68170.10.peg.2501"/>
<feature type="transmembrane region" description="Helical" evidence="13">
    <location>
        <begin position="142"/>
        <end position="163"/>
    </location>
</feature>
<comment type="similarity">
    <text evidence="2">Belongs to the TMEM175 family.</text>
</comment>
<keyword evidence="15" id="KW-1185">Reference proteome</keyword>